<organism evidence="3 4">
    <name type="scientific">Desulfofustis limnaeus</name>
    <dbReference type="NCBI Taxonomy" id="2740163"/>
    <lineage>
        <taxon>Bacteria</taxon>
        <taxon>Pseudomonadati</taxon>
        <taxon>Thermodesulfobacteriota</taxon>
        <taxon>Desulfobulbia</taxon>
        <taxon>Desulfobulbales</taxon>
        <taxon>Desulfocapsaceae</taxon>
        <taxon>Desulfofustis</taxon>
    </lineage>
</organism>
<dbReference type="PROSITE" id="PS50937">
    <property type="entry name" value="HTH_MERR_2"/>
    <property type="match status" value="1"/>
</dbReference>
<evidence type="ECO:0000259" key="2">
    <source>
        <dbReference type="PROSITE" id="PS50937"/>
    </source>
</evidence>
<dbReference type="PANTHER" id="PTHR30204">
    <property type="entry name" value="REDOX-CYCLING DRUG-SENSING TRANSCRIPTIONAL ACTIVATOR SOXR"/>
    <property type="match status" value="1"/>
</dbReference>
<dbReference type="Proteomes" id="UP000830055">
    <property type="component" value="Chromosome"/>
</dbReference>
<evidence type="ECO:0000313" key="3">
    <source>
        <dbReference type="EMBL" id="BDD87734.1"/>
    </source>
</evidence>
<sequence>MTDALPDKLHFKIGEVSKIAEVAPHVLRYWESEFSLIKPKRMGSGQRLYRRADVELILAIKHLLHDQGYTIAGARRLLEETEGRIEFVPPEKRSAEPHAPVAESGRLESIKRELMALKELLSKEK</sequence>
<dbReference type="PANTHER" id="PTHR30204:SF15">
    <property type="entry name" value="BLL5018 PROTEIN"/>
    <property type="match status" value="1"/>
</dbReference>
<keyword evidence="1" id="KW-0238">DNA-binding</keyword>
<dbReference type="InterPro" id="IPR000551">
    <property type="entry name" value="MerR-type_HTH_dom"/>
</dbReference>
<dbReference type="Gene3D" id="1.10.1660.10">
    <property type="match status" value="1"/>
</dbReference>
<dbReference type="SUPFAM" id="SSF46955">
    <property type="entry name" value="Putative DNA-binding domain"/>
    <property type="match status" value="1"/>
</dbReference>
<evidence type="ECO:0000256" key="1">
    <source>
        <dbReference type="ARBA" id="ARBA00023125"/>
    </source>
</evidence>
<dbReference type="EMBL" id="AP025516">
    <property type="protein sequence ID" value="BDD87734.1"/>
    <property type="molecule type" value="Genomic_DNA"/>
</dbReference>
<protein>
    <submittedName>
        <fullName evidence="3">Transcription regulator protein</fullName>
    </submittedName>
</protein>
<gene>
    <name evidence="3" type="ORF">DPPLL_20990</name>
</gene>
<feature type="domain" description="HTH merR-type" evidence="2">
    <location>
        <begin position="10"/>
        <end position="80"/>
    </location>
</feature>
<keyword evidence="4" id="KW-1185">Reference proteome</keyword>
<dbReference type="InterPro" id="IPR009061">
    <property type="entry name" value="DNA-bd_dom_put_sf"/>
</dbReference>
<dbReference type="SMART" id="SM00422">
    <property type="entry name" value="HTH_MERR"/>
    <property type="match status" value="1"/>
</dbReference>
<dbReference type="Pfam" id="PF13411">
    <property type="entry name" value="MerR_1"/>
    <property type="match status" value="1"/>
</dbReference>
<proteinExistence type="predicted"/>
<accession>A0ABN6M8S1</accession>
<reference evidence="3 4" key="1">
    <citation type="submission" date="2022-01" db="EMBL/GenBank/DDBJ databases">
        <title>Desulfofustis limnae sp. nov., a novel mesophilic sulfate-reducing bacterium isolated from marsh soil.</title>
        <authorList>
            <person name="Watanabe M."/>
            <person name="Takahashi A."/>
            <person name="Kojima H."/>
            <person name="Fukui M."/>
        </authorList>
    </citation>
    <scope>NUCLEOTIDE SEQUENCE [LARGE SCALE GENOMIC DNA]</scope>
    <source>
        <strain evidence="3 4">PPLL</strain>
    </source>
</reference>
<name>A0ABN6M8S1_9BACT</name>
<dbReference type="InterPro" id="IPR047057">
    <property type="entry name" value="MerR_fam"/>
</dbReference>
<evidence type="ECO:0000313" key="4">
    <source>
        <dbReference type="Proteomes" id="UP000830055"/>
    </source>
</evidence>
<dbReference type="RefSeq" id="WP_284151148.1">
    <property type="nucleotide sequence ID" value="NZ_AP025516.1"/>
</dbReference>
<dbReference type="CDD" id="cd04765">
    <property type="entry name" value="HTH_MlrA-like_sg2"/>
    <property type="match status" value="1"/>
</dbReference>